<comment type="cofactor">
    <cofactor evidence="1">
        <name>Zn(2+)</name>
        <dbReference type="ChEBI" id="CHEBI:29105"/>
    </cofactor>
</comment>
<dbReference type="InterPro" id="IPR003146">
    <property type="entry name" value="M14A_act_pep"/>
</dbReference>
<dbReference type="PROSITE" id="PS52035">
    <property type="entry name" value="PEPTIDASE_M14"/>
    <property type="match status" value="1"/>
</dbReference>
<dbReference type="PANTHER" id="PTHR11705">
    <property type="entry name" value="PROTEASE FAMILY M14 CARBOXYPEPTIDASE A,B"/>
    <property type="match status" value="1"/>
</dbReference>
<keyword evidence="15" id="KW-1185">Reference proteome</keyword>
<feature type="signal peptide" evidence="13">
    <location>
        <begin position="1"/>
        <end position="23"/>
    </location>
</feature>
<dbReference type="Pfam" id="PF02244">
    <property type="entry name" value="Propep_M14"/>
    <property type="match status" value="1"/>
</dbReference>
<keyword evidence="8" id="KW-0862">Zinc</keyword>
<dbReference type="PRINTS" id="PR00765">
    <property type="entry name" value="CRBOXYPTASEA"/>
</dbReference>
<evidence type="ECO:0000256" key="12">
    <source>
        <dbReference type="PROSITE-ProRule" id="PRU01379"/>
    </source>
</evidence>
<accession>A0A0K0DZ51</accession>
<evidence type="ECO:0000313" key="16">
    <source>
        <dbReference type="WBParaSite" id="SSTP_0000251500.1"/>
    </source>
</evidence>
<dbReference type="InterPro" id="IPR036990">
    <property type="entry name" value="M14A-like_propep"/>
</dbReference>
<reference evidence="16" key="1">
    <citation type="submission" date="2015-08" db="UniProtKB">
        <authorList>
            <consortium name="WormBaseParasite"/>
        </authorList>
    </citation>
    <scope>IDENTIFICATION</scope>
</reference>
<evidence type="ECO:0000256" key="9">
    <source>
        <dbReference type="ARBA" id="ARBA00023049"/>
    </source>
</evidence>
<dbReference type="FunFam" id="3.40.630.10:FF:000070">
    <property type="entry name" value="Putative carboxypeptidase suro-1"/>
    <property type="match status" value="1"/>
</dbReference>
<dbReference type="SMART" id="SM00631">
    <property type="entry name" value="Zn_pept"/>
    <property type="match status" value="1"/>
</dbReference>
<dbReference type="PANTHER" id="PTHR11705:SF51">
    <property type="entry name" value="CARBOXYPEPTIDASE SURO-1-RELATED"/>
    <property type="match status" value="1"/>
</dbReference>
<feature type="chain" id="PRO_5005327268" description="Zinc carboxypeptidase A 1" evidence="13">
    <location>
        <begin position="24"/>
        <end position="735"/>
    </location>
</feature>
<evidence type="ECO:0000256" key="11">
    <source>
        <dbReference type="ARBA" id="ARBA00069039"/>
    </source>
</evidence>
<evidence type="ECO:0000256" key="2">
    <source>
        <dbReference type="ARBA" id="ARBA00005988"/>
    </source>
</evidence>
<protein>
    <recommendedName>
        <fullName evidence="11">Zinc carboxypeptidase A 1</fullName>
    </recommendedName>
</protein>
<keyword evidence="4" id="KW-0645">Protease</keyword>
<dbReference type="AlphaFoldDB" id="A0A0K0DZ51"/>
<dbReference type="GO" id="GO:0004181">
    <property type="term" value="F:metallocarboxypeptidase activity"/>
    <property type="evidence" value="ECO:0007669"/>
    <property type="project" value="InterPro"/>
</dbReference>
<feature type="domain" description="Peptidase M14" evidence="14">
    <location>
        <begin position="171"/>
        <end position="486"/>
    </location>
</feature>
<dbReference type="Proteomes" id="UP000035681">
    <property type="component" value="Unplaced"/>
</dbReference>
<evidence type="ECO:0000256" key="10">
    <source>
        <dbReference type="ARBA" id="ARBA00023157"/>
    </source>
</evidence>
<evidence type="ECO:0000256" key="13">
    <source>
        <dbReference type="SAM" id="SignalP"/>
    </source>
</evidence>
<evidence type="ECO:0000313" key="15">
    <source>
        <dbReference type="Proteomes" id="UP000035681"/>
    </source>
</evidence>
<name>A0A0K0DZ51_STRER</name>
<proteinExistence type="inferred from homology"/>
<keyword evidence="5" id="KW-0479">Metal-binding</keyword>
<dbReference type="WBParaSite" id="TCONS_00007610.p1">
    <property type="protein sequence ID" value="TCONS_00007610.p1"/>
    <property type="gene ID" value="XLOC_005641"/>
</dbReference>
<keyword evidence="3" id="KW-0121">Carboxypeptidase</keyword>
<dbReference type="GO" id="GO:0008270">
    <property type="term" value="F:zinc ion binding"/>
    <property type="evidence" value="ECO:0007669"/>
    <property type="project" value="InterPro"/>
</dbReference>
<evidence type="ECO:0000256" key="8">
    <source>
        <dbReference type="ARBA" id="ARBA00022833"/>
    </source>
</evidence>
<evidence type="ECO:0000259" key="14">
    <source>
        <dbReference type="PROSITE" id="PS52035"/>
    </source>
</evidence>
<evidence type="ECO:0000256" key="1">
    <source>
        <dbReference type="ARBA" id="ARBA00001947"/>
    </source>
</evidence>
<evidence type="ECO:0000256" key="6">
    <source>
        <dbReference type="ARBA" id="ARBA00022729"/>
    </source>
</evidence>
<feature type="active site" description="Proton donor/acceptor" evidence="12">
    <location>
        <position position="450"/>
    </location>
</feature>
<dbReference type="Gene3D" id="3.30.70.340">
    <property type="entry name" value="Metallocarboxypeptidase-like"/>
    <property type="match status" value="1"/>
</dbReference>
<evidence type="ECO:0000256" key="4">
    <source>
        <dbReference type="ARBA" id="ARBA00022670"/>
    </source>
</evidence>
<dbReference type="FunFam" id="3.30.70.340:FF:000002">
    <property type="entry name" value="Carboxypeptidase A"/>
    <property type="match status" value="1"/>
</dbReference>
<dbReference type="CDD" id="cd03860">
    <property type="entry name" value="M14_CP_A-B_like"/>
    <property type="match status" value="1"/>
</dbReference>
<comment type="similarity">
    <text evidence="2 12">Belongs to the peptidase M14 family.</text>
</comment>
<dbReference type="InterPro" id="IPR003582">
    <property type="entry name" value="ShKT_dom"/>
</dbReference>
<dbReference type="GO" id="GO:0006508">
    <property type="term" value="P:proteolysis"/>
    <property type="evidence" value="ECO:0007669"/>
    <property type="project" value="UniProtKB-KW"/>
</dbReference>
<dbReference type="SUPFAM" id="SSF54897">
    <property type="entry name" value="Protease propeptides/inhibitors"/>
    <property type="match status" value="1"/>
</dbReference>
<keyword evidence="6 13" id="KW-0732">Signal</keyword>
<keyword evidence="10" id="KW-1015">Disulfide bond</keyword>
<dbReference type="InterPro" id="IPR000834">
    <property type="entry name" value="Peptidase_M14"/>
</dbReference>
<dbReference type="Pfam" id="PF00246">
    <property type="entry name" value="Peptidase_M14"/>
    <property type="match status" value="1"/>
</dbReference>
<evidence type="ECO:0000256" key="3">
    <source>
        <dbReference type="ARBA" id="ARBA00022645"/>
    </source>
</evidence>
<dbReference type="WBParaSite" id="SSTP_0000251500.1">
    <property type="protein sequence ID" value="SSTP_0000251500.1"/>
    <property type="gene ID" value="SSTP_0000251500"/>
</dbReference>
<organism evidence="16">
    <name type="scientific">Strongyloides stercoralis</name>
    <name type="common">Threadworm</name>
    <dbReference type="NCBI Taxonomy" id="6248"/>
    <lineage>
        <taxon>Eukaryota</taxon>
        <taxon>Metazoa</taxon>
        <taxon>Ecdysozoa</taxon>
        <taxon>Nematoda</taxon>
        <taxon>Chromadorea</taxon>
        <taxon>Rhabditida</taxon>
        <taxon>Tylenchina</taxon>
        <taxon>Panagrolaimomorpha</taxon>
        <taxon>Strongyloidoidea</taxon>
        <taxon>Strongyloididae</taxon>
        <taxon>Strongyloides</taxon>
    </lineage>
</organism>
<keyword evidence="9" id="KW-0482">Metalloprotease</keyword>
<keyword evidence="7" id="KW-0378">Hydrolase</keyword>
<dbReference type="Gene3D" id="3.40.630.10">
    <property type="entry name" value="Zn peptidases"/>
    <property type="match status" value="1"/>
</dbReference>
<evidence type="ECO:0000256" key="7">
    <source>
        <dbReference type="ARBA" id="ARBA00022801"/>
    </source>
</evidence>
<dbReference type="GO" id="GO:0005615">
    <property type="term" value="C:extracellular space"/>
    <property type="evidence" value="ECO:0007669"/>
    <property type="project" value="TreeGrafter"/>
</dbReference>
<sequence>MFEYIRLILPFFIIISGSFIVENFPQDNKEIFSVYRVIPKKIEELEILRQLESNNSKNGFDFWVEPRRINYFCDIMTHPTNQKDLISILQKYNISYRLMIKDVQELIIRNEKQKRSKNKNSKKYSDKKIKIDFNNHSKFFQRYEDDVIDSHHKRKTLENVGELLAKYPFGDYTSYSAMIKYMRTVEFYYPHIVKLIRIGKSHEDRPLEGLKIGVERNDKGKKRAFWIDGNIHAREWASSHTALFIINQLVAGYGKDKFITHFLKYYDIYIVPMLNPDGYEYSRSSTHPEVRLWRKNRSPRKCAPGYWGGIKCCMGTDLNRNFDFYWGETGSSDNPCSNQYHGSGPLSEPEARAVSDFLTSDEMLDRLDGFITLHTYAQLWIHPYSHEYENYPTDVRDISRIALKAINRLRAIYGTDYNYGTGADLLSPASGGSDDWAKSALQVKYVYLIELRPEMELSGGFILDKDELIPTGVETFEAIKIVMEACLAKNKFPTKADDFVFEDAKTQQNIFGAFFGKDANIGVFSNFNSQTTPSLFDIEKVTISRKTTTTTIKPTTVNNIIKDVNEKVVKIEVPSTTTFFTTTKNYSSTIKEEITTTPKLLTNKNNSILSEKLFRKQLLRIEAQRKLSESFKTNILHHSDDLESSPKLKEYEEIEIPKKITKISPINIKSQIITKTNLLPIQPIYHNHDFVKKIEVCEDNQRSCKLWIKARPTVCLDHKRFMEIQCPLSCSFCTS</sequence>
<dbReference type="SMART" id="SM00254">
    <property type="entry name" value="ShKT"/>
    <property type="match status" value="1"/>
</dbReference>
<evidence type="ECO:0000256" key="5">
    <source>
        <dbReference type="ARBA" id="ARBA00022723"/>
    </source>
</evidence>
<dbReference type="SUPFAM" id="SSF53187">
    <property type="entry name" value="Zn-dependent exopeptidases"/>
    <property type="match status" value="1"/>
</dbReference>
<dbReference type="STRING" id="6248.A0A0K0DZ51"/>